<feature type="non-terminal residue" evidence="2">
    <location>
        <position position="1"/>
    </location>
</feature>
<dbReference type="AlphaFoldDB" id="A0A2C6L0L4"/>
<dbReference type="EMBL" id="MIGC01002233">
    <property type="protein sequence ID" value="PHJ21456.1"/>
    <property type="molecule type" value="Genomic_DNA"/>
</dbReference>
<evidence type="ECO:0000313" key="2">
    <source>
        <dbReference type="EMBL" id="PHJ21456.1"/>
    </source>
</evidence>
<gene>
    <name evidence="2" type="ORF">CSUI_004698</name>
</gene>
<name>A0A2C6L0L4_9APIC</name>
<dbReference type="VEuPathDB" id="ToxoDB:CSUI_004698"/>
<feature type="compositionally biased region" description="Acidic residues" evidence="1">
    <location>
        <begin position="67"/>
        <end position="76"/>
    </location>
</feature>
<proteinExistence type="predicted"/>
<comment type="caution">
    <text evidence="2">The sequence shown here is derived from an EMBL/GenBank/DDBJ whole genome shotgun (WGS) entry which is preliminary data.</text>
</comment>
<dbReference type="GeneID" id="94428094"/>
<protein>
    <submittedName>
        <fullName evidence="2">Uncharacterized protein</fullName>
    </submittedName>
</protein>
<organism evidence="2 3">
    <name type="scientific">Cystoisospora suis</name>
    <dbReference type="NCBI Taxonomy" id="483139"/>
    <lineage>
        <taxon>Eukaryota</taxon>
        <taxon>Sar</taxon>
        <taxon>Alveolata</taxon>
        <taxon>Apicomplexa</taxon>
        <taxon>Conoidasida</taxon>
        <taxon>Coccidia</taxon>
        <taxon>Eucoccidiorida</taxon>
        <taxon>Eimeriorina</taxon>
        <taxon>Sarcocystidae</taxon>
        <taxon>Cystoisospora</taxon>
    </lineage>
</organism>
<evidence type="ECO:0000256" key="1">
    <source>
        <dbReference type="SAM" id="MobiDB-lite"/>
    </source>
</evidence>
<reference evidence="2 3" key="1">
    <citation type="journal article" date="2017" name="Int. J. Parasitol.">
        <title>The genome of the protozoan parasite Cystoisospora suis and a reverse vaccinology approach to identify vaccine candidates.</title>
        <authorList>
            <person name="Palmieri N."/>
            <person name="Shrestha A."/>
            <person name="Ruttkowski B."/>
            <person name="Beck T."/>
            <person name="Vogl C."/>
            <person name="Tomley F."/>
            <person name="Blake D.P."/>
            <person name="Joachim A."/>
        </authorList>
    </citation>
    <scope>NUCLEOTIDE SEQUENCE [LARGE SCALE GENOMIC DNA]</scope>
    <source>
        <strain evidence="2 3">Wien I</strain>
    </source>
</reference>
<sequence>GATAPINRARGSSSNIRTLADHASEQVHGVSISSEETSSGRFQGRGGGRRRGSRWRLMPDEGWTSESDSEDDHDAA</sequence>
<accession>A0A2C6L0L4</accession>
<feature type="region of interest" description="Disordered" evidence="1">
    <location>
        <begin position="1"/>
        <end position="76"/>
    </location>
</feature>
<dbReference type="Proteomes" id="UP000221165">
    <property type="component" value="Unassembled WGS sequence"/>
</dbReference>
<dbReference type="RefSeq" id="XP_067923138.1">
    <property type="nucleotide sequence ID" value="XM_068064883.1"/>
</dbReference>
<keyword evidence="3" id="KW-1185">Reference proteome</keyword>
<evidence type="ECO:0000313" key="3">
    <source>
        <dbReference type="Proteomes" id="UP000221165"/>
    </source>
</evidence>
<feature type="non-terminal residue" evidence="2">
    <location>
        <position position="76"/>
    </location>
</feature>